<dbReference type="PANTHER" id="PTHR47987">
    <property type="entry name" value="OS08G0249100 PROTEIN"/>
    <property type="match status" value="1"/>
</dbReference>
<dbReference type="Gene3D" id="1.10.510.10">
    <property type="entry name" value="Transferase(Phosphotransferase) domain 1"/>
    <property type="match status" value="1"/>
</dbReference>
<dbReference type="FunFam" id="3.40.50.620:FF:000177">
    <property type="entry name" value="probable receptor-like serine/threonine-protein kinase At5g57670"/>
    <property type="match status" value="1"/>
</dbReference>
<name>A0A251K6H7_MANES</name>
<organism evidence="8 9">
    <name type="scientific">Manihot esculenta</name>
    <name type="common">Cassava</name>
    <name type="synonym">Jatropha manihot</name>
    <dbReference type="NCBI Taxonomy" id="3983"/>
    <lineage>
        <taxon>Eukaryota</taxon>
        <taxon>Viridiplantae</taxon>
        <taxon>Streptophyta</taxon>
        <taxon>Embryophyta</taxon>
        <taxon>Tracheophyta</taxon>
        <taxon>Spermatophyta</taxon>
        <taxon>Magnoliopsida</taxon>
        <taxon>eudicotyledons</taxon>
        <taxon>Gunneridae</taxon>
        <taxon>Pentapetalae</taxon>
        <taxon>rosids</taxon>
        <taxon>fabids</taxon>
        <taxon>Malpighiales</taxon>
        <taxon>Euphorbiaceae</taxon>
        <taxon>Crotonoideae</taxon>
        <taxon>Manihoteae</taxon>
        <taxon>Manihot</taxon>
    </lineage>
</organism>
<dbReference type="PROSITE" id="PS00108">
    <property type="entry name" value="PROTEIN_KINASE_ST"/>
    <property type="match status" value="1"/>
</dbReference>
<evidence type="ECO:0000256" key="6">
    <source>
        <dbReference type="SAM" id="MobiDB-lite"/>
    </source>
</evidence>
<evidence type="ECO:0000313" key="8">
    <source>
        <dbReference type="EMBL" id="OAY36139.1"/>
    </source>
</evidence>
<dbReference type="PANTHER" id="PTHR47987:SF5">
    <property type="entry name" value="PROTEIN KINASE DOMAIN-CONTAINING PROTEIN"/>
    <property type="match status" value="1"/>
</dbReference>
<dbReference type="EMBL" id="CM004398">
    <property type="protein sequence ID" value="OAY36140.1"/>
    <property type="molecule type" value="Genomic_DNA"/>
</dbReference>
<dbReference type="GO" id="GO:0004672">
    <property type="term" value="F:protein kinase activity"/>
    <property type="evidence" value="ECO:0007669"/>
    <property type="project" value="InterPro"/>
</dbReference>
<dbReference type="InterPro" id="IPR046958">
    <property type="entry name" value="RBK1/2/STUNTED"/>
</dbReference>
<evidence type="ECO:0000256" key="5">
    <source>
        <dbReference type="PROSITE-ProRule" id="PRU10141"/>
    </source>
</evidence>
<dbReference type="AlphaFoldDB" id="A0A251K6H7"/>
<dbReference type="CDD" id="cd14066">
    <property type="entry name" value="STKc_IRAK"/>
    <property type="match status" value="1"/>
</dbReference>
<dbReference type="Pfam" id="PF00582">
    <property type="entry name" value="Usp"/>
    <property type="match status" value="1"/>
</dbReference>
<feature type="domain" description="Protein kinase" evidence="7">
    <location>
        <begin position="355"/>
        <end position="610"/>
    </location>
</feature>
<keyword evidence="3" id="KW-0418">Kinase</keyword>
<dbReference type="SUPFAM" id="SSF56112">
    <property type="entry name" value="Protein kinase-like (PK-like)"/>
    <property type="match status" value="1"/>
</dbReference>
<dbReference type="Gene3D" id="3.40.50.620">
    <property type="entry name" value="HUPs"/>
    <property type="match status" value="1"/>
</dbReference>
<dbReference type="OrthoDB" id="654677at2759"/>
<dbReference type="Gramene" id="Manes.12G158700.8.v8.1">
    <property type="protein sequence ID" value="Manes.12G158700.8.v8.1.CDS"/>
    <property type="gene ID" value="Manes.12G158700.v8.1"/>
</dbReference>
<keyword evidence="1" id="KW-0808">Transferase</keyword>
<accession>A0A251K6H7</accession>
<keyword evidence="4 5" id="KW-0067">ATP-binding</keyword>
<dbReference type="InterPro" id="IPR017441">
    <property type="entry name" value="Protein_kinase_ATP_BS"/>
</dbReference>
<dbReference type="InterPro" id="IPR011009">
    <property type="entry name" value="Kinase-like_dom_sf"/>
</dbReference>
<dbReference type="InterPro" id="IPR000719">
    <property type="entry name" value="Prot_kinase_dom"/>
</dbReference>
<dbReference type="SMART" id="SM00220">
    <property type="entry name" value="S_TKc"/>
    <property type="match status" value="1"/>
</dbReference>
<dbReference type="EMBL" id="CM004398">
    <property type="protein sequence ID" value="OAY36141.1"/>
    <property type="molecule type" value="Genomic_DNA"/>
</dbReference>
<dbReference type="GO" id="GO:0016301">
    <property type="term" value="F:kinase activity"/>
    <property type="evidence" value="ECO:0000318"/>
    <property type="project" value="GO_Central"/>
</dbReference>
<dbReference type="EMBL" id="CM004398">
    <property type="protein sequence ID" value="OAY36139.1"/>
    <property type="molecule type" value="Genomic_DNA"/>
</dbReference>
<dbReference type="InterPro" id="IPR014729">
    <property type="entry name" value="Rossmann-like_a/b/a_fold"/>
</dbReference>
<evidence type="ECO:0000313" key="9">
    <source>
        <dbReference type="Proteomes" id="UP000091857"/>
    </source>
</evidence>
<dbReference type="OMA" id="AYDGFCD"/>
<dbReference type="Gene3D" id="3.30.200.20">
    <property type="entry name" value="Phosphorylase Kinase, domain 1"/>
    <property type="match status" value="1"/>
</dbReference>
<dbReference type="InterPro" id="IPR008271">
    <property type="entry name" value="Ser/Thr_kinase_AS"/>
</dbReference>
<feature type="binding site" evidence="5">
    <location>
        <position position="383"/>
    </location>
    <ligand>
        <name>ATP</name>
        <dbReference type="ChEBI" id="CHEBI:30616"/>
    </ligand>
</feature>
<dbReference type="PROSITE" id="PS50011">
    <property type="entry name" value="PROTEIN_KINASE_DOM"/>
    <property type="match status" value="1"/>
</dbReference>
<evidence type="ECO:0000256" key="1">
    <source>
        <dbReference type="ARBA" id="ARBA00022679"/>
    </source>
</evidence>
<sequence>MKLIRERTVGAAVAMAGDGEEGGEVLVVGVKFDAESRELLTWALMKEAKPGDHVIAVHVLESITDFVGGTTSLLSLVKTFDSLLAVYEGFCNLKQVDLKLKVCRGSSAKKILVREAKSSGAAKIVVGTSKTHHKISSSTSVAKYCARNLSKSFSVYAVSNGKIIFRREATPHLQDKLKQESQSRSQRSNNLPDASGTDLLDESHNDGDVDNSLALVPVQTRKGVSNFDSTLESKQGWSFLRWIFLPKHRHTEKSRVKKNSVVKSVLKLPSWNSSSVVYPDKKQTVLSITEDHSSNLEGENGAIVPMVGHKVAWSPVSPCHGSNGLPEELKGLHEKYSSSCRLFSYEELCLATSNFLPENMVGKGGSSHVYKGCLPDGKELAVKILKPSEDALKEFVAEIEIITQLHHKNIISLFGFCFEHNNLLLVYDFLSRGSLEENLHGNKKGRNAFGWQERYKVAVGVAEALDYLHNLYDQPVIHRDVKSSNILLSDDFEPQLSDFGLASWVSTSCTDVAGTFGYLAPEYIMHGKMSDKVDVFAFGVVLLELLTGRMPIDDENPKGQGSLVMWARPILEGGKVSQLLDPNIRTEYDDDQIARMVLAATLCISCSPIFRPQISLVLKLLQGDEEVTDWARQQVSASEEVDTEDGEAFPTNIQTHLNLALLDLDDDSLSMSSTEQGVSIEDYLQGRWSRTSSFD</sequence>
<dbReference type="Gramene" id="Manes.12G158700.7.v8.1">
    <property type="protein sequence ID" value="Manes.12G158700.7.v8.1.CDS"/>
    <property type="gene ID" value="Manes.12G158700.v8.1"/>
</dbReference>
<evidence type="ECO:0000256" key="2">
    <source>
        <dbReference type="ARBA" id="ARBA00022741"/>
    </source>
</evidence>
<proteinExistence type="predicted"/>
<feature type="region of interest" description="Disordered" evidence="6">
    <location>
        <begin position="174"/>
        <end position="203"/>
    </location>
</feature>
<keyword evidence="9" id="KW-1185">Reference proteome</keyword>
<dbReference type="PROSITE" id="PS00107">
    <property type="entry name" value="PROTEIN_KINASE_ATP"/>
    <property type="match status" value="1"/>
</dbReference>
<dbReference type="Proteomes" id="UP000091857">
    <property type="component" value="Chromosome 12"/>
</dbReference>
<dbReference type="CDD" id="cd00293">
    <property type="entry name" value="USP-like"/>
    <property type="match status" value="1"/>
</dbReference>
<dbReference type="SUPFAM" id="SSF52402">
    <property type="entry name" value="Adenine nucleotide alpha hydrolases-like"/>
    <property type="match status" value="1"/>
</dbReference>
<dbReference type="Pfam" id="PF00069">
    <property type="entry name" value="Pkinase"/>
    <property type="match status" value="1"/>
</dbReference>
<dbReference type="InterPro" id="IPR006016">
    <property type="entry name" value="UspA"/>
</dbReference>
<evidence type="ECO:0000256" key="4">
    <source>
        <dbReference type="ARBA" id="ARBA00022840"/>
    </source>
</evidence>
<gene>
    <name evidence="8" type="ORF">MANES_12G158700</name>
</gene>
<dbReference type="GO" id="GO:0005524">
    <property type="term" value="F:ATP binding"/>
    <property type="evidence" value="ECO:0007669"/>
    <property type="project" value="UniProtKB-UniRule"/>
</dbReference>
<evidence type="ECO:0000256" key="3">
    <source>
        <dbReference type="ARBA" id="ARBA00022777"/>
    </source>
</evidence>
<dbReference type="FunFam" id="3.30.200.20:FF:000268">
    <property type="entry name" value="probable receptor-like serine/threonine-protein kinase At5g57670"/>
    <property type="match status" value="1"/>
</dbReference>
<reference evidence="8 9" key="1">
    <citation type="submission" date="2016-02" db="EMBL/GenBank/DDBJ databases">
        <title>WGS assembly of Manihot esculenta.</title>
        <authorList>
            <person name="Bredeson J.V."/>
            <person name="Prochnik S.E."/>
            <person name="Lyons J.B."/>
            <person name="Schmutz J."/>
            <person name="Grimwood J."/>
            <person name="Vrebalov J."/>
            <person name="Bart R.S."/>
            <person name="Amuge T."/>
            <person name="Ferguson M.E."/>
            <person name="Green R."/>
            <person name="Putnam N."/>
            <person name="Stites J."/>
            <person name="Rounsley S."/>
            <person name="Rokhsar D.S."/>
        </authorList>
    </citation>
    <scope>NUCLEOTIDE SEQUENCE [LARGE SCALE GENOMIC DNA]</scope>
    <source>
        <strain evidence="9">cv. AM560-2</strain>
        <tissue evidence="8">Leaf</tissue>
    </source>
</reference>
<keyword evidence="2 5" id="KW-0547">Nucleotide-binding</keyword>
<evidence type="ECO:0000259" key="7">
    <source>
        <dbReference type="PROSITE" id="PS50011"/>
    </source>
</evidence>
<protein>
    <recommendedName>
        <fullName evidence="7">Protein kinase domain-containing protein</fullName>
    </recommendedName>
</protein>
<dbReference type="STRING" id="3983.A0A251K6H7"/>
<dbReference type="FunFam" id="1.10.510.10:FF:000284">
    <property type="entry name" value="Putative receptor-like serine/threonine-protein kinase"/>
    <property type="match status" value="1"/>
</dbReference>